<organism evidence="6 7">
    <name type="scientific">Paenibacillus alvei</name>
    <name type="common">Bacillus alvei</name>
    <dbReference type="NCBI Taxonomy" id="44250"/>
    <lineage>
        <taxon>Bacteria</taxon>
        <taxon>Bacillati</taxon>
        <taxon>Bacillota</taxon>
        <taxon>Bacilli</taxon>
        <taxon>Bacillales</taxon>
        <taxon>Paenibacillaceae</taxon>
        <taxon>Paenibacillus</taxon>
    </lineage>
</organism>
<accession>A0AAP7A4D6</accession>
<dbReference type="PROSITE" id="PS51918">
    <property type="entry name" value="RADICAL_SAM"/>
    <property type="match status" value="1"/>
</dbReference>
<dbReference type="EMBL" id="JABFOR010000037">
    <property type="protein sequence ID" value="NOJ73111.1"/>
    <property type="molecule type" value="Genomic_DNA"/>
</dbReference>
<evidence type="ECO:0000256" key="3">
    <source>
        <dbReference type="ARBA" id="ARBA00023004"/>
    </source>
</evidence>
<dbReference type="Gene3D" id="3.20.20.70">
    <property type="entry name" value="Aldolase class I"/>
    <property type="match status" value="1"/>
</dbReference>
<dbReference type="SFLD" id="SFLDG01386">
    <property type="entry name" value="main_SPASM_domain-containing"/>
    <property type="match status" value="1"/>
</dbReference>
<gene>
    <name evidence="6" type="ORF">HMI46_21470</name>
</gene>
<keyword evidence="1" id="KW-0949">S-adenosyl-L-methionine</keyword>
<dbReference type="GO" id="GO:0003824">
    <property type="term" value="F:catalytic activity"/>
    <property type="evidence" value="ECO:0007669"/>
    <property type="project" value="InterPro"/>
</dbReference>
<dbReference type="SUPFAM" id="SSF102114">
    <property type="entry name" value="Radical SAM enzymes"/>
    <property type="match status" value="1"/>
</dbReference>
<dbReference type="Proteomes" id="UP000552038">
    <property type="component" value="Unassembled WGS sequence"/>
</dbReference>
<evidence type="ECO:0000313" key="7">
    <source>
        <dbReference type="Proteomes" id="UP000552038"/>
    </source>
</evidence>
<proteinExistence type="predicted"/>
<evidence type="ECO:0000259" key="5">
    <source>
        <dbReference type="PROSITE" id="PS51918"/>
    </source>
</evidence>
<evidence type="ECO:0000256" key="4">
    <source>
        <dbReference type="ARBA" id="ARBA00023014"/>
    </source>
</evidence>
<dbReference type="PANTHER" id="PTHR11228:SF7">
    <property type="entry name" value="PQQA PEPTIDE CYCLASE"/>
    <property type="match status" value="1"/>
</dbReference>
<dbReference type="InterPro" id="IPR023885">
    <property type="entry name" value="4Fe4S-binding_SPASM_dom"/>
</dbReference>
<sequence length="409" mass="46950">MENKCTQIEFGVHARTLKNENKVILGNVLNGLWIKCSDYIYEFLLNSIVEKRTVDEIIDECLDTESKKYMTDLIETLIKIEVLTISSNLRKENIIKHITLELTTRCNLRCIHCCADCGEEIRKDMDFNKIQEIIEWSQKNNIESISLTGGEIFLRTDIWEILEYIRKNFHGDVEILTNGTLIKNEKIAYLLTLVDCISISLDGYDEESVTKIRGKGVFNKVLEKINLLRKNKFENVSLSMVVTEETSNSIKAFKDLCSMLGVRPVTRVFTPEGRGKDNYIILNPSYKNSLERDFDESTIDKLQNEVNFRCICNMESKVFICADGNIYSCFLEIKSGNILGDIDDLLSSKLERAMVLPIVDSINPCSTCNVRYFCASSCPGHNSAIFNDEKLRKELCSSSIEYYKRIVWN</sequence>
<comment type="caution">
    <text evidence="6">The sequence shown here is derived from an EMBL/GenBank/DDBJ whole genome shotgun (WGS) entry which is preliminary data.</text>
</comment>
<dbReference type="RefSeq" id="WP_171418725.1">
    <property type="nucleotide sequence ID" value="NZ_JABFOR010000037.1"/>
</dbReference>
<dbReference type="SFLD" id="SFLDG01067">
    <property type="entry name" value="SPASM/twitch_domain_containing"/>
    <property type="match status" value="1"/>
</dbReference>
<keyword evidence="4" id="KW-0411">Iron-sulfur</keyword>
<dbReference type="InterPro" id="IPR007197">
    <property type="entry name" value="rSAM"/>
</dbReference>
<dbReference type="AlphaFoldDB" id="A0AAP7A4D6"/>
<dbReference type="NCBIfam" id="TIGR04085">
    <property type="entry name" value="rSAM_more_4Fe4S"/>
    <property type="match status" value="1"/>
</dbReference>
<dbReference type="Pfam" id="PF04055">
    <property type="entry name" value="Radical_SAM"/>
    <property type="match status" value="1"/>
</dbReference>
<evidence type="ECO:0000256" key="1">
    <source>
        <dbReference type="ARBA" id="ARBA00022691"/>
    </source>
</evidence>
<dbReference type="PANTHER" id="PTHR11228">
    <property type="entry name" value="RADICAL SAM DOMAIN PROTEIN"/>
    <property type="match status" value="1"/>
</dbReference>
<evidence type="ECO:0000313" key="6">
    <source>
        <dbReference type="EMBL" id="NOJ73111.1"/>
    </source>
</evidence>
<dbReference type="GO" id="GO:0046872">
    <property type="term" value="F:metal ion binding"/>
    <property type="evidence" value="ECO:0007669"/>
    <property type="project" value="UniProtKB-KW"/>
</dbReference>
<keyword evidence="2" id="KW-0479">Metal-binding</keyword>
<dbReference type="InterPro" id="IPR058240">
    <property type="entry name" value="rSAM_sf"/>
</dbReference>
<evidence type="ECO:0000256" key="2">
    <source>
        <dbReference type="ARBA" id="ARBA00022723"/>
    </source>
</evidence>
<protein>
    <submittedName>
        <fullName evidence="6">Radical SAM protein</fullName>
    </submittedName>
</protein>
<keyword evidence="3" id="KW-0408">Iron</keyword>
<dbReference type="CDD" id="cd01335">
    <property type="entry name" value="Radical_SAM"/>
    <property type="match status" value="1"/>
</dbReference>
<dbReference type="GO" id="GO:0051536">
    <property type="term" value="F:iron-sulfur cluster binding"/>
    <property type="evidence" value="ECO:0007669"/>
    <property type="project" value="UniProtKB-KW"/>
</dbReference>
<name>A0AAP7A4D6_PAEAL</name>
<dbReference type="InterPro" id="IPR050377">
    <property type="entry name" value="Radical_SAM_PqqE_MftC-like"/>
</dbReference>
<reference evidence="6 7" key="1">
    <citation type="submission" date="2020-05" db="EMBL/GenBank/DDBJ databases">
        <title>Whole genome sequencing and identification of novel metabolites from Paenibacillus alvei strain JR949.</title>
        <authorList>
            <person name="Rajendhran J."/>
            <person name="Sree Pranav P."/>
            <person name="Mahalakshmi B."/>
            <person name="Karthikeyan R."/>
        </authorList>
    </citation>
    <scope>NUCLEOTIDE SEQUENCE [LARGE SCALE GENOMIC DNA]</scope>
    <source>
        <strain evidence="6 7">JR949</strain>
    </source>
</reference>
<dbReference type="InterPro" id="IPR013785">
    <property type="entry name" value="Aldolase_TIM"/>
</dbReference>
<dbReference type="SFLD" id="SFLDS00029">
    <property type="entry name" value="Radical_SAM"/>
    <property type="match status" value="1"/>
</dbReference>
<feature type="domain" description="Radical SAM core" evidence="5">
    <location>
        <begin position="92"/>
        <end position="309"/>
    </location>
</feature>